<dbReference type="RefSeq" id="WP_171090130.1">
    <property type="nucleotide sequence ID" value="NZ_CP053069.1"/>
</dbReference>
<proteinExistence type="predicted"/>
<dbReference type="KEGG" id="uru:DSM104443_01022"/>
<keyword evidence="1" id="KW-1133">Transmembrane helix</keyword>
<feature type="transmembrane region" description="Helical" evidence="1">
    <location>
        <begin position="23"/>
        <end position="48"/>
    </location>
</feature>
<feature type="transmembrane region" description="Helical" evidence="1">
    <location>
        <begin position="94"/>
        <end position="112"/>
    </location>
</feature>
<name>A0A6M4GRT8_9PROT</name>
<evidence type="ECO:0000313" key="2">
    <source>
        <dbReference type="EMBL" id="QJR09971.1"/>
    </source>
</evidence>
<evidence type="ECO:0008006" key="4">
    <source>
        <dbReference type="Google" id="ProtNLM"/>
    </source>
</evidence>
<dbReference type="Proteomes" id="UP000501534">
    <property type="component" value="Chromosome"/>
</dbReference>
<sequence>MSDIHTDPTVIAAEAPNTGPIHILYLLHGLAPFTAWILAVVAVFVGAVKRDDYRGSWLDTHISWLSRTFWWGLLWIVIASVVTFLMVLTLILAILAWIPFTVLFVWYLYRVIRGWLLLNDKKPAPA</sequence>
<reference evidence="2 3" key="1">
    <citation type="submission" date="2020-04" db="EMBL/GenBank/DDBJ databases">
        <title>Usitatibacter rugosus gen. nov., sp. nov. and Usitatibacter palustris sp. nov., novel members of Usitatibacteraceae fam. nov. within the order Nitrosomonadales isolated from soil.</title>
        <authorList>
            <person name="Huber K.J."/>
            <person name="Neumann-Schaal M."/>
            <person name="Geppert A."/>
            <person name="Luckner M."/>
            <person name="Wanner G."/>
            <person name="Overmann J."/>
        </authorList>
    </citation>
    <scope>NUCLEOTIDE SEQUENCE [LARGE SCALE GENOMIC DNA]</scope>
    <source>
        <strain evidence="2 3">0125_3</strain>
    </source>
</reference>
<feature type="transmembrane region" description="Helical" evidence="1">
    <location>
        <begin position="69"/>
        <end position="88"/>
    </location>
</feature>
<dbReference type="AlphaFoldDB" id="A0A6M4GRT8"/>
<keyword evidence="1" id="KW-0812">Transmembrane</keyword>
<evidence type="ECO:0000256" key="1">
    <source>
        <dbReference type="SAM" id="Phobius"/>
    </source>
</evidence>
<keyword evidence="3" id="KW-1185">Reference proteome</keyword>
<evidence type="ECO:0000313" key="3">
    <source>
        <dbReference type="Proteomes" id="UP000501534"/>
    </source>
</evidence>
<dbReference type="EMBL" id="CP053069">
    <property type="protein sequence ID" value="QJR09971.1"/>
    <property type="molecule type" value="Genomic_DNA"/>
</dbReference>
<keyword evidence="1" id="KW-0472">Membrane</keyword>
<protein>
    <recommendedName>
        <fullName evidence="4">Transmembrane protein</fullName>
    </recommendedName>
</protein>
<accession>A0A6M4GRT8</accession>
<organism evidence="2 3">
    <name type="scientific">Usitatibacter rugosus</name>
    <dbReference type="NCBI Taxonomy" id="2732067"/>
    <lineage>
        <taxon>Bacteria</taxon>
        <taxon>Pseudomonadati</taxon>
        <taxon>Pseudomonadota</taxon>
        <taxon>Betaproteobacteria</taxon>
        <taxon>Nitrosomonadales</taxon>
        <taxon>Usitatibacteraceae</taxon>
        <taxon>Usitatibacter</taxon>
    </lineage>
</organism>
<gene>
    <name evidence="2" type="ORF">DSM104443_01022</name>
</gene>